<feature type="domain" description="DUF7096" evidence="3">
    <location>
        <begin position="1"/>
        <end position="197"/>
    </location>
</feature>
<dbReference type="KEGG" id="hsf:HLASA_0202"/>
<dbReference type="GeneID" id="26009575"/>
<accession>A0A0N9N041</accession>
<dbReference type="EMBL" id="CP011564">
    <property type="protein sequence ID" value="ALG81115.1"/>
    <property type="molecule type" value="Genomic_DNA"/>
</dbReference>
<name>A0A0N9N041_9EURY</name>
<evidence type="ECO:0000259" key="2">
    <source>
        <dbReference type="Pfam" id="PF23375"/>
    </source>
</evidence>
<dbReference type="Pfam" id="PF23379">
    <property type="entry name" value="DUF7096"/>
    <property type="match status" value="1"/>
</dbReference>
<evidence type="ECO:0000313" key="4">
    <source>
        <dbReference type="EMBL" id="ALG81115.1"/>
    </source>
</evidence>
<dbReference type="InterPro" id="IPR056397">
    <property type="entry name" value="Fn3_arc"/>
</dbReference>
<reference evidence="5" key="1">
    <citation type="submission" date="2015-05" db="EMBL/GenBank/DDBJ databases">
        <title>Complete genome sequence of Halanaeroarchaeum sulfurireducens type strain M27-SA2, a sulfate-reducer haloarchaeon from marine anoxic lake Medee.</title>
        <authorList>
            <person name="Messina E."/>
            <person name="Kublanov I.V."/>
            <person name="Toshchakov S."/>
            <person name="Arcadi E."/>
            <person name="La Spada G."/>
            <person name="La Cono V."/>
            <person name="Yakimov M.M."/>
        </authorList>
    </citation>
    <scope>NUCLEOTIDE SEQUENCE [LARGE SCALE GENOMIC DNA]</scope>
    <source>
        <strain evidence="5">M27-SA2</strain>
    </source>
</reference>
<evidence type="ECO:0000259" key="3">
    <source>
        <dbReference type="Pfam" id="PF23379"/>
    </source>
</evidence>
<evidence type="ECO:0000313" key="5">
    <source>
        <dbReference type="Proteomes" id="UP000060390"/>
    </source>
</evidence>
<evidence type="ECO:0000259" key="1">
    <source>
        <dbReference type="Pfam" id="PF23374"/>
    </source>
</evidence>
<organism evidence="4 5">
    <name type="scientific">Halanaeroarchaeum sulfurireducens</name>
    <dbReference type="NCBI Taxonomy" id="1604004"/>
    <lineage>
        <taxon>Archaea</taxon>
        <taxon>Methanobacteriati</taxon>
        <taxon>Methanobacteriota</taxon>
        <taxon>Stenosarchaea group</taxon>
        <taxon>Halobacteria</taxon>
        <taxon>Halobacteriales</taxon>
        <taxon>Halobacteriaceae</taxon>
        <taxon>Halanaeroarchaeum</taxon>
    </lineage>
</organism>
<dbReference type="InterPro" id="IPR055522">
    <property type="entry name" value="DUF7096"/>
</dbReference>
<gene>
    <name evidence="4" type="ORF">HLASA_0202</name>
</gene>
<reference evidence="4 5" key="2">
    <citation type="journal article" date="2016" name="Stand. Genomic Sci.">
        <title>Complete genome sequence of 'Halanaeroarchaeum sulfurireducens' M27-SA2, a sulfur-reducing and acetate-oxidizing haloarchaeon from the deep-sea hypersaline anoxic lake Medee.</title>
        <authorList>
            <person name="Messina E."/>
            <person name="Sorokin D.Y."/>
            <person name="Kublanov I.V."/>
            <person name="Toshchakov S."/>
            <person name="Lopatina A."/>
            <person name="Arcadi E."/>
            <person name="Smedile F."/>
            <person name="La Spada G."/>
            <person name="La Cono V."/>
            <person name="Yakimov M.M."/>
        </authorList>
    </citation>
    <scope>NUCLEOTIDE SEQUENCE [LARGE SCALE GENOMIC DNA]</scope>
    <source>
        <strain evidence="4 5">M27-SA2</strain>
    </source>
</reference>
<dbReference type="STRING" id="1604004.HLASA_0202"/>
<dbReference type="Pfam" id="PF23375">
    <property type="entry name" value="DUF7094"/>
    <property type="match status" value="1"/>
</dbReference>
<proteinExistence type="predicted"/>
<dbReference type="RefSeq" id="WP_054519449.1">
    <property type="nucleotide sequence ID" value="NZ_CP011564.1"/>
</dbReference>
<dbReference type="Pfam" id="PF23374">
    <property type="entry name" value="Fn3_arc"/>
    <property type="match status" value="1"/>
</dbReference>
<protein>
    <submittedName>
        <fullName evidence="4">Uncharacterized protein</fullName>
    </submittedName>
</protein>
<sequence length="391" mass="41027">MDRAVHALLAALLVASSAGAVVAASPPGTTDVRATGTVDGISTNTTDVLALESIDASTFARGDLVVTGAIDVQAATLVETHDRKRVTEAVAAAETDAEHRAAIRNATDRAERRTEALLAAERTAREDYRTGETTAESYLATVGRLHARAAALEATVRAVDSLDEQSVGDERRARLRGQLMTLQGPVRAEPAAALRGDGVSPRTFVGVSSNGLTLATLSDGDYVRETVRTDAQDDDPGRLSFEDAQTRFAELYPWASEHTDKYSLRELGSDVYDVEYAHTHGTIIASIDGSTGALFRESQTKSLAGIPTEETRRTEADDVVVGVSETYPGGPLRVNVTNATGEPVGAAVSVDGTAVGNTGDDGIVWTISPAGTYPVTVTTDATTVDVRVDAT</sequence>
<dbReference type="InterPro" id="IPR055520">
    <property type="entry name" value="DUF7094"/>
</dbReference>
<dbReference type="Proteomes" id="UP000060390">
    <property type="component" value="Chromosome"/>
</dbReference>
<feature type="domain" description="Fibronectin-III type-like" evidence="1">
    <location>
        <begin position="311"/>
        <end position="384"/>
    </location>
</feature>
<feature type="domain" description="DUF7094" evidence="2">
    <location>
        <begin position="205"/>
        <end position="307"/>
    </location>
</feature>
<dbReference type="AlphaFoldDB" id="A0A0N9N041"/>